<proteinExistence type="predicted"/>
<organism evidence="1">
    <name type="scientific">uncultured Caudovirales phage</name>
    <dbReference type="NCBI Taxonomy" id="2100421"/>
    <lineage>
        <taxon>Viruses</taxon>
        <taxon>Duplodnaviria</taxon>
        <taxon>Heunggongvirae</taxon>
        <taxon>Uroviricota</taxon>
        <taxon>Caudoviricetes</taxon>
        <taxon>Peduoviridae</taxon>
        <taxon>Maltschvirus</taxon>
        <taxon>Maltschvirus maltsch</taxon>
    </lineage>
</organism>
<evidence type="ECO:0000313" key="1">
    <source>
        <dbReference type="EMBL" id="CAB4121238.1"/>
    </source>
</evidence>
<reference evidence="1" key="1">
    <citation type="submission" date="2020-04" db="EMBL/GenBank/DDBJ databases">
        <authorList>
            <person name="Chiriac C."/>
            <person name="Salcher M."/>
            <person name="Ghai R."/>
            <person name="Kavagutti S V."/>
        </authorList>
    </citation>
    <scope>NUCLEOTIDE SEQUENCE</scope>
</reference>
<accession>A0A6J5KGW7</accession>
<gene>
    <name evidence="1" type="ORF">UFOVP9_36</name>
</gene>
<name>A0A6J5KGW7_9CAUD</name>
<sequence>MKKQTKKLTKSQMEAKLAEYTVILKEILEMGMMSLDKTCGRIEQMAKDDPKTRTPEQQIIYDYNLNYVVAVNNLLHPSWDVIYGLMIMKPGLLDYLKAQRKQAVEMKIVPLNCACTYCEVNS</sequence>
<dbReference type="EMBL" id="LR796140">
    <property type="protein sequence ID" value="CAB4121238.1"/>
    <property type="molecule type" value="Genomic_DNA"/>
</dbReference>
<protein>
    <submittedName>
        <fullName evidence="1">Uncharacterized protein</fullName>
    </submittedName>
</protein>